<dbReference type="PANTHER" id="PTHR34523">
    <property type="entry name" value="COILED-COIL DOMAIN-CONTAINING PROTEIN 138"/>
    <property type="match status" value="1"/>
</dbReference>
<reference evidence="3" key="1">
    <citation type="submission" date="2020-05" db="EMBL/GenBank/DDBJ databases">
        <title>Phylogenomic resolution of chytrid fungi.</title>
        <authorList>
            <person name="Stajich J.E."/>
            <person name="Amses K."/>
            <person name="Simmons R."/>
            <person name="Seto K."/>
            <person name="Myers J."/>
            <person name="Bonds A."/>
            <person name="Quandt C.A."/>
            <person name="Barry K."/>
            <person name="Liu P."/>
            <person name="Grigoriev I."/>
            <person name="Longcore J.E."/>
            <person name="James T.Y."/>
        </authorList>
    </citation>
    <scope>NUCLEOTIDE SEQUENCE</scope>
    <source>
        <strain evidence="3">JEL0379</strain>
    </source>
</reference>
<keyword evidence="4" id="KW-1185">Reference proteome</keyword>
<dbReference type="Proteomes" id="UP001212152">
    <property type="component" value="Unassembled WGS sequence"/>
</dbReference>
<comment type="caution">
    <text evidence="3">The sequence shown here is derived from an EMBL/GenBank/DDBJ whole genome shotgun (WGS) entry which is preliminary data.</text>
</comment>
<proteinExistence type="predicted"/>
<evidence type="ECO:0000259" key="2">
    <source>
        <dbReference type="Pfam" id="PF21035"/>
    </source>
</evidence>
<dbReference type="AlphaFoldDB" id="A0AAD5TRL6"/>
<feature type="region of interest" description="Disordered" evidence="1">
    <location>
        <begin position="377"/>
        <end position="415"/>
    </location>
</feature>
<feature type="compositionally biased region" description="Polar residues" evidence="1">
    <location>
        <begin position="398"/>
        <end position="415"/>
    </location>
</feature>
<name>A0AAD5TRL6_9FUNG</name>
<feature type="domain" description="Coiled-coil" evidence="2">
    <location>
        <begin position="513"/>
        <end position="675"/>
    </location>
</feature>
<evidence type="ECO:0000313" key="4">
    <source>
        <dbReference type="Proteomes" id="UP001212152"/>
    </source>
</evidence>
<protein>
    <recommendedName>
        <fullName evidence="2">Coiled-coil domain-containing protein</fullName>
    </recommendedName>
</protein>
<dbReference type="Pfam" id="PF21035">
    <property type="entry name" value="CCDC138_C"/>
    <property type="match status" value="1"/>
</dbReference>
<accession>A0AAD5TRL6</accession>
<dbReference type="PANTHER" id="PTHR34523:SF1">
    <property type="entry name" value="COILED-COIL DOMAIN-CONTAINING PROTEIN 138"/>
    <property type="match status" value="1"/>
</dbReference>
<dbReference type="EMBL" id="JADGJQ010000007">
    <property type="protein sequence ID" value="KAJ3183055.1"/>
    <property type="molecule type" value="Genomic_DNA"/>
</dbReference>
<sequence>MAFDPNHGDGYDSSADSDVSLLEALSGSERVSKGNITFDWSALPTTILTAVPDPPPSAKKQLQGRRSARARQEKENLDTRHFVAEKLAEWAGRSLTVDGTHGGSRGPLLDRSLGSHAASVNIERSRAQLDLEKLYTFNNCKFTYRGRTPTPPPDLNDSLQTKGAAAPAVATSIVDVPAAETSGNVRFAADTTADTSCLAATNESARLDIRQLLDIVQELQREENPESGDCEASVMDASHASETKDDMQATLINIHQDLSALAKRVKVKSKTLKLREQEVSERETRLAAEIEAAVQARQDPERQRELAKENRRLQTSVRDLVASNKQARDQIRKLQDDAQANASQLKSLQTQLRTARERRTQMKAAADAEAQKVKIQAVQAESRKEPASSHKIWKPTRSVMSQTSSQRESTGTLRNDSMQDKLQAAAFYAAISSLMRSMVELRQGSNRRQPDPNISFRDLVMLFPQAEMDVASDCAHLQFMLHALKTFGLDVAERYTIAQMAYVRLNSNQEHTAAAELRILLLLIVLSGVTQPDVVSALLDTLTGELTTPAGKSLFLKHRGVDVVHQYLRFKGAHIPFAASATLLLFCAEGEWLRDFVGQCSSSDVVDSLAMVLTSNLSAAVMENVAVIVQKMSRVMAVQGALRAHPTLLPRLRELLGTTQSEFLAFNVRSSLNNLNSLS</sequence>
<dbReference type="InterPro" id="IPR038798">
    <property type="entry name" value="CCDC138"/>
</dbReference>
<organism evidence="3 4">
    <name type="scientific">Geranomyces variabilis</name>
    <dbReference type="NCBI Taxonomy" id="109894"/>
    <lineage>
        <taxon>Eukaryota</taxon>
        <taxon>Fungi</taxon>
        <taxon>Fungi incertae sedis</taxon>
        <taxon>Chytridiomycota</taxon>
        <taxon>Chytridiomycota incertae sedis</taxon>
        <taxon>Chytridiomycetes</taxon>
        <taxon>Spizellomycetales</taxon>
        <taxon>Powellomycetaceae</taxon>
        <taxon>Geranomyces</taxon>
    </lineage>
</organism>
<gene>
    <name evidence="3" type="ORF">HDU87_007477</name>
</gene>
<evidence type="ECO:0000256" key="1">
    <source>
        <dbReference type="SAM" id="MobiDB-lite"/>
    </source>
</evidence>
<feature type="region of interest" description="Disordered" evidence="1">
    <location>
        <begin position="49"/>
        <end position="77"/>
    </location>
</feature>
<evidence type="ECO:0000313" key="3">
    <source>
        <dbReference type="EMBL" id="KAJ3183055.1"/>
    </source>
</evidence>
<dbReference type="InterPro" id="IPR048750">
    <property type="entry name" value="CCDC138_C"/>
</dbReference>